<keyword evidence="1" id="KW-0812">Transmembrane</keyword>
<dbReference type="KEGG" id="ker:91107252"/>
<reference evidence="2 3" key="1">
    <citation type="submission" date="2024-01" db="EMBL/GenBank/DDBJ databases">
        <title>Comparative genomics of Cryptococcus and Kwoniella reveals pathogenesis evolution and contrasting modes of karyotype evolution via chromosome fusion or intercentromeric recombination.</title>
        <authorList>
            <person name="Coelho M.A."/>
            <person name="David-Palma M."/>
            <person name="Shea T."/>
            <person name="Bowers K."/>
            <person name="McGinley-Smith S."/>
            <person name="Mohammad A.W."/>
            <person name="Gnirke A."/>
            <person name="Yurkov A.M."/>
            <person name="Nowrousian M."/>
            <person name="Sun S."/>
            <person name="Cuomo C.A."/>
            <person name="Heitman J."/>
        </authorList>
    </citation>
    <scope>NUCLEOTIDE SEQUENCE [LARGE SCALE GENOMIC DNA]</scope>
    <source>
        <strain evidence="2 3">PYCC6329</strain>
    </source>
</reference>
<protein>
    <submittedName>
        <fullName evidence="2">Uncharacterized protein</fullName>
    </submittedName>
</protein>
<dbReference type="Proteomes" id="UP001358614">
    <property type="component" value="Chromosome 3"/>
</dbReference>
<evidence type="ECO:0000256" key="1">
    <source>
        <dbReference type="SAM" id="Phobius"/>
    </source>
</evidence>
<accession>A0AAX4KV47</accession>
<organism evidence="2 3">
    <name type="scientific">Kwoniella europaea PYCC6329</name>
    <dbReference type="NCBI Taxonomy" id="1423913"/>
    <lineage>
        <taxon>Eukaryota</taxon>
        <taxon>Fungi</taxon>
        <taxon>Dikarya</taxon>
        <taxon>Basidiomycota</taxon>
        <taxon>Agaricomycotina</taxon>
        <taxon>Tremellomycetes</taxon>
        <taxon>Tremellales</taxon>
        <taxon>Cryptococcaceae</taxon>
        <taxon>Kwoniella</taxon>
    </lineage>
</organism>
<dbReference type="EMBL" id="CP144091">
    <property type="protein sequence ID" value="WWD10316.1"/>
    <property type="molecule type" value="Genomic_DNA"/>
</dbReference>
<keyword evidence="1" id="KW-0472">Membrane</keyword>
<evidence type="ECO:0000313" key="2">
    <source>
        <dbReference type="EMBL" id="WWD10316.1"/>
    </source>
</evidence>
<evidence type="ECO:0000313" key="3">
    <source>
        <dbReference type="Proteomes" id="UP001358614"/>
    </source>
</evidence>
<dbReference type="AlphaFoldDB" id="A0AAX4KV47"/>
<feature type="transmembrane region" description="Helical" evidence="1">
    <location>
        <begin position="103"/>
        <end position="125"/>
    </location>
</feature>
<proteinExistence type="predicted"/>
<feature type="transmembrane region" description="Helical" evidence="1">
    <location>
        <begin position="172"/>
        <end position="193"/>
    </location>
</feature>
<sequence length="307" mass="34869">MNRTGLLILTRASGSRSTLVTLHAPINRHFIRSLQTTSRRSAGAPEPSAYAKRMQNLMNQPNRNRSSNPTVPLQQPWPWHEVPSSSPDTITLQRTLFARPPDFAPPLLLFAAGVWGLFVFAWLLLPDPPKKEYTDEEKKIIEENERKAKEANMLSRLGMSFTNTIFTSAQPLIYGLVTIGLITMMASSTRIVTRINMLQIKPKDGSSQPAKTVLRLTNVGHEMLPWRANKSREVKVEDCQVYIPNLNNSHTIRLKVLKNGQINKWSLDRFPYSLDYRAIPETTKVDKEVVQSVNRLQHVFGYLKVGQ</sequence>
<dbReference type="RefSeq" id="XP_066088283.1">
    <property type="nucleotide sequence ID" value="XM_066232186.1"/>
</dbReference>
<gene>
    <name evidence="2" type="ORF">V865_008451</name>
</gene>
<dbReference type="GeneID" id="91107252"/>
<name>A0AAX4KV47_9TREE</name>
<keyword evidence="1" id="KW-1133">Transmembrane helix</keyword>
<keyword evidence="3" id="KW-1185">Reference proteome</keyword>